<evidence type="ECO:0000256" key="6">
    <source>
        <dbReference type="ARBA" id="ARBA00022840"/>
    </source>
</evidence>
<dbReference type="GO" id="GO:0004359">
    <property type="term" value="F:glutaminase activity"/>
    <property type="evidence" value="ECO:0007669"/>
    <property type="project" value="RHEA"/>
</dbReference>
<feature type="active site" evidence="11">
    <location>
        <position position="512"/>
    </location>
</feature>
<keyword evidence="5 11" id="KW-0547">Nucleotide-binding</keyword>
<feature type="binding site" evidence="11">
    <location>
        <begin position="148"/>
        <end position="150"/>
    </location>
    <ligand>
        <name>CTP</name>
        <dbReference type="ChEBI" id="CHEBI:37563"/>
        <note>allosteric inhibitor</note>
    </ligand>
</feature>
<feature type="binding site" evidence="11">
    <location>
        <begin position="188"/>
        <end position="193"/>
    </location>
    <ligand>
        <name>UTP</name>
        <dbReference type="ChEBI" id="CHEBI:46398"/>
    </ligand>
</feature>
<keyword evidence="9 11" id="KW-0665">Pyrimidine biosynthesis</keyword>
<dbReference type="EC" id="6.3.4.2" evidence="11"/>
<feature type="binding site" evidence="11">
    <location>
        <position position="141"/>
    </location>
    <ligand>
        <name>Mg(2+)</name>
        <dbReference type="ChEBI" id="CHEBI:18420"/>
    </ligand>
</feature>
<dbReference type="InterPro" id="IPR017926">
    <property type="entry name" value="GATASE"/>
</dbReference>
<keyword evidence="7 11" id="KW-0460">Magnesium</keyword>
<dbReference type="GO" id="GO:0046872">
    <property type="term" value="F:metal ion binding"/>
    <property type="evidence" value="ECO:0007669"/>
    <property type="project" value="UniProtKB-KW"/>
</dbReference>
<dbReference type="InterPro" id="IPR033828">
    <property type="entry name" value="GATase1_CTP_Synthase"/>
</dbReference>
<organism evidence="14 15">
    <name type="scientific">Pyrodictium occultum</name>
    <dbReference type="NCBI Taxonomy" id="2309"/>
    <lineage>
        <taxon>Archaea</taxon>
        <taxon>Thermoproteota</taxon>
        <taxon>Thermoprotei</taxon>
        <taxon>Desulfurococcales</taxon>
        <taxon>Pyrodictiaceae</taxon>
        <taxon>Pyrodictium</taxon>
    </lineage>
</organism>
<comment type="subunit">
    <text evidence="11">Homotetramer.</text>
</comment>
<feature type="binding site" evidence="11">
    <location>
        <position position="407"/>
    </location>
    <ligand>
        <name>L-glutamine</name>
        <dbReference type="ChEBI" id="CHEBI:58359"/>
    </ligand>
</feature>
<dbReference type="PROSITE" id="PS51273">
    <property type="entry name" value="GATASE_TYPE_1"/>
    <property type="match status" value="1"/>
</dbReference>
<evidence type="ECO:0000256" key="7">
    <source>
        <dbReference type="ARBA" id="ARBA00022842"/>
    </source>
</evidence>
<dbReference type="GO" id="GO:0019856">
    <property type="term" value="P:pyrimidine nucleobase biosynthetic process"/>
    <property type="evidence" value="ECO:0007669"/>
    <property type="project" value="TreeGrafter"/>
</dbReference>
<dbReference type="InterPro" id="IPR029062">
    <property type="entry name" value="Class_I_gatase-like"/>
</dbReference>
<feature type="binding site" evidence="11">
    <location>
        <position position="71"/>
    </location>
    <ligand>
        <name>ATP</name>
        <dbReference type="ChEBI" id="CHEBI:30616"/>
    </ligand>
</feature>
<dbReference type="NCBIfam" id="TIGR00337">
    <property type="entry name" value="PyrG"/>
    <property type="match status" value="1"/>
</dbReference>
<dbReference type="GO" id="GO:0042802">
    <property type="term" value="F:identical protein binding"/>
    <property type="evidence" value="ECO:0007669"/>
    <property type="project" value="TreeGrafter"/>
</dbReference>
<feature type="region of interest" description="Amidoligase domain" evidence="11">
    <location>
        <begin position="1"/>
        <end position="267"/>
    </location>
</feature>
<feature type="binding site" evidence="11">
    <location>
        <position position="224"/>
    </location>
    <ligand>
        <name>UTP</name>
        <dbReference type="ChEBI" id="CHEBI:46398"/>
    </ligand>
</feature>
<dbReference type="FunFam" id="3.40.50.880:FF:000002">
    <property type="entry name" value="CTP synthase"/>
    <property type="match status" value="1"/>
</dbReference>
<dbReference type="UniPathway" id="UPA00159">
    <property type="reaction ID" value="UER00277"/>
</dbReference>
<feature type="binding site" evidence="11">
    <location>
        <begin position="14"/>
        <end position="19"/>
    </location>
    <ligand>
        <name>ATP</name>
        <dbReference type="ChEBI" id="CHEBI:30616"/>
    </ligand>
</feature>
<evidence type="ECO:0000259" key="13">
    <source>
        <dbReference type="Pfam" id="PF06418"/>
    </source>
</evidence>
<dbReference type="Gene3D" id="3.40.50.880">
    <property type="match status" value="1"/>
</dbReference>
<evidence type="ECO:0000256" key="4">
    <source>
        <dbReference type="ARBA" id="ARBA00022723"/>
    </source>
</evidence>
<evidence type="ECO:0000256" key="3">
    <source>
        <dbReference type="ARBA" id="ARBA00022598"/>
    </source>
</evidence>
<feature type="binding site" evidence="11">
    <location>
        <position position="71"/>
    </location>
    <ligand>
        <name>Mg(2+)</name>
        <dbReference type="ChEBI" id="CHEBI:18420"/>
    </ligand>
</feature>
<dbReference type="GO" id="GO:0097268">
    <property type="term" value="C:cytoophidium"/>
    <property type="evidence" value="ECO:0007669"/>
    <property type="project" value="UniProtKB-ARBA"/>
</dbReference>
<keyword evidence="15" id="KW-1185">Reference proteome</keyword>
<gene>
    <name evidence="11 14" type="primary">pyrG</name>
    <name evidence="14" type="ORF">CF15_03370</name>
</gene>
<dbReference type="InterPro" id="IPR017456">
    <property type="entry name" value="CTP_synthase_N"/>
</dbReference>
<feature type="domain" description="Glutamine amidotransferase" evidence="12">
    <location>
        <begin position="302"/>
        <end position="528"/>
    </location>
</feature>
<dbReference type="CDD" id="cd03113">
    <property type="entry name" value="CTPS_N"/>
    <property type="match status" value="1"/>
</dbReference>
<dbReference type="SUPFAM" id="SSF52540">
    <property type="entry name" value="P-loop containing nucleoside triphosphate hydrolases"/>
    <property type="match status" value="1"/>
</dbReference>
<comment type="catalytic activity">
    <reaction evidence="10 11">
        <text>UTP + L-glutamine + ATP + H2O = CTP + L-glutamate + ADP + phosphate + 2 H(+)</text>
        <dbReference type="Rhea" id="RHEA:26426"/>
        <dbReference type="ChEBI" id="CHEBI:15377"/>
        <dbReference type="ChEBI" id="CHEBI:15378"/>
        <dbReference type="ChEBI" id="CHEBI:29985"/>
        <dbReference type="ChEBI" id="CHEBI:30616"/>
        <dbReference type="ChEBI" id="CHEBI:37563"/>
        <dbReference type="ChEBI" id="CHEBI:43474"/>
        <dbReference type="ChEBI" id="CHEBI:46398"/>
        <dbReference type="ChEBI" id="CHEBI:58359"/>
        <dbReference type="ChEBI" id="CHEBI:456216"/>
        <dbReference type="EC" id="6.3.4.2"/>
    </reaction>
</comment>
<feature type="binding site" evidence="11">
    <location>
        <position position="13"/>
    </location>
    <ligand>
        <name>CTP</name>
        <dbReference type="ChEBI" id="CHEBI:37563"/>
        <note>allosteric inhibitor</note>
    </ligand>
</feature>
<dbReference type="Pfam" id="PF06418">
    <property type="entry name" value="CTP_synth_N"/>
    <property type="match status" value="1"/>
</dbReference>
<dbReference type="InterPro" id="IPR004468">
    <property type="entry name" value="CTP_synthase"/>
</dbReference>
<evidence type="ECO:0000313" key="15">
    <source>
        <dbReference type="Proteomes" id="UP000053352"/>
    </source>
</evidence>
<keyword evidence="6 11" id="KW-0067">ATP-binding</keyword>
<feature type="binding site" evidence="11">
    <location>
        <begin position="384"/>
        <end position="387"/>
    </location>
    <ligand>
        <name>L-glutamine</name>
        <dbReference type="ChEBI" id="CHEBI:58359"/>
    </ligand>
</feature>
<evidence type="ECO:0000256" key="8">
    <source>
        <dbReference type="ARBA" id="ARBA00022962"/>
    </source>
</evidence>
<dbReference type="InterPro" id="IPR027417">
    <property type="entry name" value="P-loop_NTPase"/>
</dbReference>
<dbReference type="RefSeq" id="WP_058370533.1">
    <property type="nucleotide sequence ID" value="NZ_LNTB01000001.1"/>
</dbReference>
<evidence type="ECO:0000256" key="2">
    <source>
        <dbReference type="ARBA" id="ARBA00007533"/>
    </source>
</evidence>
<dbReference type="OrthoDB" id="52769at2157"/>
<dbReference type="GO" id="GO:0044210">
    <property type="term" value="P:'de novo' CTP biosynthetic process"/>
    <property type="evidence" value="ECO:0007669"/>
    <property type="project" value="UniProtKB-UniRule"/>
</dbReference>
<dbReference type="SUPFAM" id="SSF52317">
    <property type="entry name" value="Class I glutamine amidotransferase-like"/>
    <property type="match status" value="1"/>
</dbReference>
<feature type="binding site" evidence="11">
    <location>
        <begin position="188"/>
        <end position="193"/>
    </location>
    <ligand>
        <name>CTP</name>
        <dbReference type="ChEBI" id="CHEBI:37563"/>
        <note>allosteric inhibitor</note>
    </ligand>
</feature>
<evidence type="ECO:0000256" key="5">
    <source>
        <dbReference type="ARBA" id="ARBA00022741"/>
    </source>
</evidence>
<proteinExistence type="inferred from homology"/>
<dbReference type="PANTHER" id="PTHR11550:SF0">
    <property type="entry name" value="CTP SYNTHASE-RELATED"/>
    <property type="match status" value="1"/>
</dbReference>
<dbReference type="HAMAP" id="MF_01227">
    <property type="entry name" value="PyrG"/>
    <property type="match status" value="1"/>
</dbReference>
<evidence type="ECO:0000256" key="1">
    <source>
        <dbReference type="ARBA" id="ARBA00005171"/>
    </source>
</evidence>
<dbReference type="GO" id="GO:0005524">
    <property type="term" value="F:ATP binding"/>
    <property type="evidence" value="ECO:0007669"/>
    <property type="project" value="UniProtKB-KW"/>
</dbReference>
<comment type="catalytic activity">
    <reaction evidence="11">
        <text>L-glutamine + H2O = L-glutamate + NH4(+)</text>
        <dbReference type="Rhea" id="RHEA:15889"/>
        <dbReference type="ChEBI" id="CHEBI:15377"/>
        <dbReference type="ChEBI" id="CHEBI:28938"/>
        <dbReference type="ChEBI" id="CHEBI:29985"/>
        <dbReference type="ChEBI" id="CHEBI:58359"/>
    </reaction>
</comment>
<evidence type="ECO:0000259" key="12">
    <source>
        <dbReference type="Pfam" id="PF00117"/>
    </source>
</evidence>
<reference evidence="14 15" key="1">
    <citation type="submission" date="2015-11" db="EMBL/GenBank/DDBJ databases">
        <title>Genome sequence of Pyrodictium occultum PL-19, a marine hyperthermophilic archaeon isolated from Volcano, Italy.</title>
        <authorList>
            <person name="Utturkar S."/>
            <person name="Huber H."/>
            <person name="Leptihn S."/>
            <person name="Brown S."/>
            <person name="Stetter K.O."/>
            <person name="Podar M."/>
        </authorList>
    </citation>
    <scope>NUCLEOTIDE SEQUENCE [LARGE SCALE GENOMIC DNA]</scope>
    <source>
        <strain evidence="14 15">PL-19</strain>
    </source>
</reference>
<evidence type="ECO:0000256" key="9">
    <source>
        <dbReference type="ARBA" id="ARBA00022975"/>
    </source>
</evidence>
<feature type="active site" description="Nucleophile; for glutamine hydrolysis" evidence="11">
    <location>
        <position position="383"/>
    </location>
</feature>
<dbReference type="Gene3D" id="3.40.50.300">
    <property type="entry name" value="P-loop containing nucleotide triphosphate hydrolases"/>
    <property type="match status" value="1"/>
</dbReference>
<evidence type="ECO:0000313" key="14">
    <source>
        <dbReference type="EMBL" id="KSW11855.1"/>
    </source>
</evidence>
<feature type="binding site" evidence="11">
    <location>
        <position position="356"/>
    </location>
    <ligand>
        <name>L-glutamine</name>
        <dbReference type="ChEBI" id="CHEBI:58359"/>
    </ligand>
</feature>
<feature type="binding site" evidence="11">
    <location>
        <position position="13"/>
    </location>
    <ligand>
        <name>UTP</name>
        <dbReference type="ChEBI" id="CHEBI:46398"/>
    </ligand>
</feature>
<dbReference type="AlphaFoldDB" id="A0A0V8RUY3"/>
<comment type="similarity">
    <text evidence="2 11">Belongs to the CTP synthase family.</text>
</comment>
<feature type="active site" evidence="11">
    <location>
        <position position="510"/>
    </location>
</feature>
<dbReference type="FunFam" id="3.40.50.300:FF:000009">
    <property type="entry name" value="CTP synthase"/>
    <property type="match status" value="1"/>
</dbReference>
<feature type="binding site" evidence="11">
    <location>
        <position position="224"/>
    </location>
    <ligand>
        <name>CTP</name>
        <dbReference type="ChEBI" id="CHEBI:37563"/>
        <note>allosteric inhibitor</note>
    </ligand>
</feature>
<comment type="caution">
    <text evidence="14">The sequence shown here is derived from an EMBL/GenBank/DDBJ whole genome shotgun (WGS) entry which is preliminary data.</text>
</comment>
<comment type="pathway">
    <text evidence="1 11">Pyrimidine metabolism; CTP biosynthesis via de novo pathway; CTP from UDP: step 2/2.</text>
</comment>
<dbReference type="PANTHER" id="PTHR11550">
    <property type="entry name" value="CTP SYNTHASE"/>
    <property type="match status" value="1"/>
</dbReference>
<name>A0A0V8RUY3_PYROC</name>
<dbReference type="Proteomes" id="UP000053352">
    <property type="component" value="Unassembled WGS sequence"/>
</dbReference>
<comment type="miscellaneous">
    <text evidence="11">CTPSs have evolved a hybrid strategy for distinguishing between UTP and CTP. The overlapping regions of the product feedback inhibitory and substrate sites recognize a common feature in both compounds, the triphosphate moiety. To differentiate isosteric substrate and product pyrimidine rings, an additional pocket far from the expected kinase/ligase catalytic site, specifically recognizes the cytosine and ribose portions of the product inhibitor.</text>
</comment>
<dbReference type="CDD" id="cd01746">
    <property type="entry name" value="GATase1_CTP_Synthase"/>
    <property type="match status" value="1"/>
</dbReference>
<keyword evidence="8 11" id="KW-0315">Glutamine amidotransferase</keyword>
<sequence>MAKYIFVTGGVLSSVGKGITTASIGLLMKARGYTVTAIKIDPYINVDAGTMNPYMHGEVYVTEDGGETDLDLGHYERFLDTFLSKRNNITTGQVYLTVIERERRGEYLGQTVQVIPHITNEIKARIREVARNTGADIVLVEIGGTVGDIEGLPFLEAVRQMRMEEGYQNTLFIHVALVPVLSTTGEQKTKPVQHSVQELRRIGIQPDAIIARSIKPLEDEARSKIALYANLPPEAVFSNPDVEVIYEVPLILEEQGLGRYIARRLRLEDRKPDLSAWEDFVHRVKGASKPVGVAMVGKYTKLKDSYLSIIEALRHAGAALRVKPILNWYESTLVEKGKLSPRKPLEENDAVIVLPGFGARGAEGKIAVIKEVIEEGKPFLGICFGMQLAVVAIARHLAGLEDANSTELDPDTPYPVVDLLEEQRYVNQLGGTMRLGSYPIKLIHGTLVHRVYGGKEIVYERHRHRYEVNPKYLDRLVSAGMDVSGYSLEGGRVEFIELKGYRFFVGSQPHPEFRSRPMRPAPLFLGLLRAAQGLDPAGEG</sequence>
<comment type="activity regulation">
    <text evidence="11">Allosterically activated by GTP, when glutamine is the substrate; GTP has no effect on the reaction when ammonia is the substrate. The allosteric effector GTP functions by stabilizing the protein conformation that binds the tetrahedral intermediate(s) formed during glutamine hydrolysis. Inhibited by the product CTP, via allosteric rather than competitive inhibition.</text>
</comment>
<comment type="function">
    <text evidence="11">Catalyzes the ATP-dependent amination of UTP to CTP with either L-glutamine or ammonia as the source of nitrogen. Regulates intracellular CTP levels through interactions with the four ribonucleotide triphosphates.</text>
</comment>
<feature type="domain" description="CTP synthase N-terminal" evidence="13">
    <location>
        <begin position="3"/>
        <end position="267"/>
    </location>
</feature>
<keyword evidence="4 11" id="KW-0479">Metal-binding</keyword>
<evidence type="ECO:0000256" key="10">
    <source>
        <dbReference type="ARBA" id="ARBA00047781"/>
    </source>
</evidence>
<protein>
    <recommendedName>
        <fullName evidence="11">CTP synthase</fullName>
        <ecNumber evidence="11">6.3.4.2</ecNumber>
    </recommendedName>
    <alternativeName>
        <fullName evidence="11">Cytidine 5'-triphosphate synthase</fullName>
    </alternativeName>
    <alternativeName>
        <fullName evidence="11">Cytidine triphosphate synthetase</fullName>
        <shortName evidence="11">CTP synthetase</shortName>
        <shortName evidence="11">CTPS</shortName>
    </alternativeName>
    <alternativeName>
        <fullName evidence="11">UTP--ammonia ligase</fullName>
    </alternativeName>
</protein>
<dbReference type="GO" id="GO:0003883">
    <property type="term" value="F:CTP synthase activity"/>
    <property type="evidence" value="ECO:0007669"/>
    <property type="project" value="UniProtKB-UniRule"/>
</dbReference>
<keyword evidence="3 11" id="KW-0436">Ligase</keyword>
<dbReference type="EMBL" id="LNTB01000001">
    <property type="protein sequence ID" value="KSW11855.1"/>
    <property type="molecule type" value="Genomic_DNA"/>
</dbReference>
<comment type="caution">
    <text evidence="11">Lacks conserved residue(s) required for the propagation of feature annotation.</text>
</comment>
<feature type="binding site" evidence="11">
    <location>
        <position position="242"/>
    </location>
    <ligand>
        <name>ATP</name>
        <dbReference type="ChEBI" id="CHEBI:30616"/>
    </ligand>
</feature>
<evidence type="ECO:0000256" key="11">
    <source>
        <dbReference type="HAMAP-Rule" id="MF_01227"/>
    </source>
</evidence>
<dbReference type="Pfam" id="PF00117">
    <property type="entry name" value="GATase"/>
    <property type="match status" value="1"/>
</dbReference>
<accession>A0A0V8RUY3</accession>
<feature type="binding site" evidence="11">
    <location>
        <position position="465"/>
    </location>
    <ligand>
        <name>L-glutamine</name>
        <dbReference type="ChEBI" id="CHEBI:58359"/>
    </ligand>
</feature>
<feature type="binding site" evidence="11">
    <location>
        <position position="54"/>
    </location>
    <ligand>
        <name>L-glutamine</name>
        <dbReference type="ChEBI" id="CHEBI:58359"/>
    </ligand>
</feature>
<comment type="catalytic activity">
    <reaction evidence="11">
        <text>UTP + NH4(+) + ATP = CTP + ADP + phosphate + 2 H(+)</text>
        <dbReference type="Rhea" id="RHEA:16597"/>
        <dbReference type="ChEBI" id="CHEBI:15378"/>
        <dbReference type="ChEBI" id="CHEBI:28938"/>
        <dbReference type="ChEBI" id="CHEBI:30616"/>
        <dbReference type="ChEBI" id="CHEBI:37563"/>
        <dbReference type="ChEBI" id="CHEBI:43474"/>
        <dbReference type="ChEBI" id="CHEBI:46398"/>
        <dbReference type="ChEBI" id="CHEBI:456216"/>
    </reaction>
</comment>
<dbReference type="NCBIfam" id="NF003792">
    <property type="entry name" value="PRK05380.1"/>
    <property type="match status" value="1"/>
</dbReference>
<dbReference type="STRING" id="2309.CF15_03370"/>